<evidence type="ECO:0000256" key="1">
    <source>
        <dbReference type="SAM" id="MobiDB-lite"/>
    </source>
</evidence>
<protein>
    <submittedName>
        <fullName evidence="2">Uncharacterized protein</fullName>
    </submittedName>
</protein>
<dbReference type="Proteomes" id="UP000054538">
    <property type="component" value="Unassembled WGS sequence"/>
</dbReference>
<name>A0A0D0E8B0_9AGAM</name>
<evidence type="ECO:0000313" key="3">
    <source>
        <dbReference type="Proteomes" id="UP000054538"/>
    </source>
</evidence>
<dbReference type="HOGENOM" id="CLU_2533689_0_0_1"/>
<dbReference type="EMBL" id="KN825084">
    <property type="protein sequence ID" value="KIK94785.1"/>
    <property type="molecule type" value="Genomic_DNA"/>
</dbReference>
<sequence>MQSLDYSTFSLCSALTPSQQTTAGSHPAGIPRHHVAQTGIITGRRHTQRDDLPSSSQMTDDDPRVVTQTLFAYQTQPSSGDPCR</sequence>
<organism evidence="2 3">
    <name type="scientific">Paxillus rubicundulus Ve08.2h10</name>
    <dbReference type="NCBI Taxonomy" id="930991"/>
    <lineage>
        <taxon>Eukaryota</taxon>
        <taxon>Fungi</taxon>
        <taxon>Dikarya</taxon>
        <taxon>Basidiomycota</taxon>
        <taxon>Agaricomycotina</taxon>
        <taxon>Agaricomycetes</taxon>
        <taxon>Agaricomycetidae</taxon>
        <taxon>Boletales</taxon>
        <taxon>Paxilineae</taxon>
        <taxon>Paxillaceae</taxon>
        <taxon>Paxillus</taxon>
    </lineage>
</organism>
<reference evidence="3" key="2">
    <citation type="submission" date="2015-01" db="EMBL/GenBank/DDBJ databases">
        <title>Evolutionary Origins and Diversification of the Mycorrhizal Mutualists.</title>
        <authorList>
            <consortium name="DOE Joint Genome Institute"/>
            <consortium name="Mycorrhizal Genomics Consortium"/>
            <person name="Kohler A."/>
            <person name="Kuo A."/>
            <person name="Nagy L.G."/>
            <person name="Floudas D."/>
            <person name="Copeland A."/>
            <person name="Barry K.W."/>
            <person name="Cichocki N."/>
            <person name="Veneault-Fourrey C."/>
            <person name="LaButti K."/>
            <person name="Lindquist E.A."/>
            <person name="Lipzen A."/>
            <person name="Lundell T."/>
            <person name="Morin E."/>
            <person name="Murat C."/>
            <person name="Riley R."/>
            <person name="Ohm R."/>
            <person name="Sun H."/>
            <person name="Tunlid A."/>
            <person name="Henrissat B."/>
            <person name="Grigoriev I.V."/>
            <person name="Hibbett D.S."/>
            <person name="Martin F."/>
        </authorList>
    </citation>
    <scope>NUCLEOTIDE SEQUENCE [LARGE SCALE GENOMIC DNA]</scope>
    <source>
        <strain evidence="3">Ve08.2h10</strain>
    </source>
</reference>
<keyword evidence="3" id="KW-1185">Reference proteome</keyword>
<evidence type="ECO:0000313" key="2">
    <source>
        <dbReference type="EMBL" id="KIK94785.1"/>
    </source>
</evidence>
<reference evidence="2 3" key="1">
    <citation type="submission" date="2014-04" db="EMBL/GenBank/DDBJ databases">
        <authorList>
            <consortium name="DOE Joint Genome Institute"/>
            <person name="Kuo A."/>
            <person name="Kohler A."/>
            <person name="Jargeat P."/>
            <person name="Nagy L.G."/>
            <person name="Floudas D."/>
            <person name="Copeland A."/>
            <person name="Barry K.W."/>
            <person name="Cichocki N."/>
            <person name="Veneault-Fourrey C."/>
            <person name="LaButti K."/>
            <person name="Lindquist E.A."/>
            <person name="Lipzen A."/>
            <person name="Lundell T."/>
            <person name="Morin E."/>
            <person name="Murat C."/>
            <person name="Sun H."/>
            <person name="Tunlid A."/>
            <person name="Henrissat B."/>
            <person name="Grigoriev I.V."/>
            <person name="Hibbett D.S."/>
            <person name="Martin F."/>
            <person name="Nordberg H.P."/>
            <person name="Cantor M.N."/>
            <person name="Hua S.X."/>
        </authorList>
    </citation>
    <scope>NUCLEOTIDE SEQUENCE [LARGE SCALE GENOMIC DNA]</scope>
    <source>
        <strain evidence="2 3">Ve08.2h10</strain>
    </source>
</reference>
<feature type="region of interest" description="Disordered" evidence="1">
    <location>
        <begin position="38"/>
        <end position="63"/>
    </location>
</feature>
<accession>A0A0D0E8B0</accession>
<dbReference type="OrthoDB" id="2661746at2759"/>
<proteinExistence type="predicted"/>
<gene>
    <name evidence="2" type="ORF">PAXRUDRAFT_98741</name>
</gene>
<dbReference type="InParanoid" id="A0A0D0E8B0"/>
<feature type="non-terminal residue" evidence="2">
    <location>
        <position position="1"/>
    </location>
</feature>
<dbReference type="AlphaFoldDB" id="A0A0D0E8B0"/>